<sequence length="155" mass="16264">MVVRGPGRPTPRLRAEAEAALRGRAELVAGCCRLAAGQDVDDGLVVALGGPHARHVLAGGPHADQEHRLRVWGLRGLLWVWDDTALDAVVAALGDPAWRVREMAVKVVARHRLGAPFPLVVALRDPSARVRAAAARAVAALTQVAAMSPHGGRAA</sequence>
<gene>
    <name evidence="2" type="ORF">HCJ94_13435</name>
</gene>
<dbReference type="RefSeq" id="WP_168001336.1">
    <property type="nucleotide sequence ID" value="NZ_JAATEO010000012.1"/>
</dbReference>
<dbReference type="Proteomes" id="UP000783871">
    <property type="component" value="Unassembled WGS sequence"/>
</dbReference>
<dbReference type="InterPro" id="IPR016024">
    <property type="entry name" value="ARM-type_fold"/>
</dbReference>
<dbReference type="Pfam" id="PF02985">
    <property type="entry name" value="HEAT"/>
    <property type="match status" value="1"/>
</dbReference>
<dbReference type="SUPFAM" id="SSF48371">
    <property type="entry name" value="ARM repeat"/>
    <property type="match status" value="1"/>
</dbReference>
<name>A0ABX0ZAE4_9ACTN</name>
<accession>A0ABX0ZAE4</accession>
<reference evidence="2 3" key="1">
    <citation type="submission" date="2020-03" db="EMBL/GenBank/DDBJ databases">
        <title>WGS of actinomycetes isolated from Thailand.</title>
        <authorList>
            <person name="Thawai C."/>
        </authorList>
    </citation>
    <scope>NUCLEOTIDE SEQUENCE [LARGE SCALE GENOMIC DNA]</scope>
    <source>
        <strain evidence="2 3">HSS6-12</strain>
    </source>
</reference>
<comment type="caution">
    <text evidence="2">The sequence shown here is derived from an EMBL/GenBank/DDBJ whole genome shotgun (WGS) entry which is preliminary data.</text>
</comment>
<protein>
    <submittedName>
        <fullName evidence="2">HEAT repeat domain-containing protein</fullName>
    </submittedName>
</protein>
<evidence type="ECO:0000313" key="3">
    <source>
        <dbReference type="Proteomes" id="UP000783871"/>
    </source>
</evidence>
<evidence type="ECO:0000313" key="2">
    <source>
        <dbReference type="EMBL" id="NJP32963.1"/>
    </source>
</evidence>
<proteinExistence type="predicted"/>
<dbReference type="InterPro" id="IPR011989">
    <property type="entry name" value="ARM-like"/>
</dbReference>
<organism evidence="2 3">
    <name type="scientific">Micromonospora thermarum</name>
    <dbReference type="NCBI Taxonomy" id="2720024"/>
    <lineage>
        <taxon>Bacteria</taxon>
        <taxon>Bacillati</taxon>
        <taxon>Actinomycetota</taxon>
        <taxon>Actinomycetes</taxon>
        <taxon>Micromonosporales</taxon>
        <taxon>Micromonosporaceae</taxon>
        <taxon>Micromonospora</taxon>
    </lineage>
</organism>
<dbReference type="EMBL" id="JAATEO010000012">
    <property type="protein sequence ID" value="NJP32963.1"/>
    <property type="molecule type" value="Genomic_DNA"/>
</dbReference>
<keyword evidence="1" id="KW-0677">Repeat</keyword>
<keyword evidence="3" id="KW-1185">Reference proteome</keyword>
<evidence type="ECO:0000256" key="1">
    <source>
        <dbReference type="ARBA" id="ARBA00022737"/>
    </source>
</evidence>
<dbReference type="InterPro" id="IPR000357">
    <property type="entry name" value="HEAT"/>
</dbReference>
<dbReference type="Gene3D" id="1.25.10.10">
    <property type="entry name" value="Leucine-rich Repeat Variant"/>
    <property type="match status" value="1"/>
</dbReference>